<dbReference type="InterPro" id="IPR005110">
    <property type="entry name" value="MoeA_linker/N"/>
</dbReference>
<dbReference type="OrthoDB" id="9804758at2"/>
<dbReference type="RefSeq" id="WP_008620494.1">
    <property type="nucleotide sequence ID" value="NZ_AONQ01000066.1"/>
</dbReference>
<dbReference type="PANTHER" id="PTHR10192">
    <property type="entry name" value="MOLYBDOPTERIN BIOSYNTHESIS PROTEIN"/>
    <property type="match status" value="1"/>
</dbReference>
<evidence type="ECO:0000259" key="12">
    <source>
        <dbReference type="SMART" id="SM00852"/>
    </source>
</evidence>
<dbReference type="UniPathway" id="UPA00344"/>
<dbReference type="InterPro" id="IPR038987">
    <property type="entry name" value="MoeA-like"/>
</dbReference>
<evidence type="ECO:0000256" key="9">
    <source>
        <dbReference type="ARBA" id="ARBA00023150"/>
    </source>
</evidence>
<dbReference type="SUPFAM" id="SSF63882">
    <property type="entry name" value="MoeA N-terminal region -like"/>
    <property type="match status" value="1"/>
</dbReference>
<keyword evidence="5 11" id="KW-0500">Molybdenum</keyword>
<dbReference type="FunFam" id="3.40.980.10:FF:000004">
    <property type="entry name" value="Molybdopterin molybdenumtransferase"/>
    <property type="match status" value="1"/>
</dbReference>
<dbReference type="eggNOG" id="COG0303">
    <property type="taxonomic scope" value="Bacteria"/>
</dbReference>
<dbReference type="SUPFAM" id="SSF63867">
    <property type="entry name" value="MoeA C-terminal domain-like"/>
    <property type="match status" value="1"/>
</dbReference>
<evidence type="ECO:0000256" key="4">
    <source>
        <dbReference type="ARBA" id="ARBA00010763"/>
    </source>
</evidence>
<dbReference type="GO" id="GO:0006777">
    <property type="term" value="P:Mo-molybdopterin cofactor biosynthetic process"/>
    <property type="evidence" value="ECO:0007669"/>
    <property type="project" value="UniProtKB-UniRule"/>
</dbReference>
<keyword evidence="7 11" id="KW-0479">Metal-binding</keyword>
<proteinExistence type="inferred from homology"/>
<dbReference type="EC" id="2.10.1.1" evidence="11"/>
<dbReference type="PANTHER" id="PTHR10192:SF5">
    <property type="entry name" value="GEPHYRIN"/>
    <property type="match status" value="1"/>
</dbReference>
<dbReference type="Gene3D" id="3.90.105.10">
    <property type="entry name" value="Molybdopterin biosynthesis moea protein, domain 2"/>
    <property type="match status" value="1"/>
</dbReference>
<name>M2Z298_9PROT</name>
<sequence>MTDRFAVTADMMTVADALARLEARLAPAVAAEELRLHDALGRILAEDVVSAANVPPHDNSAVDGWAFRRADLPADGCLPVVGRVAAGHPLDGPLPKGGAVRIFTGAPLPEGADTVAMQEDCRDQGQSVVLPIRLAEGDNARSAGEDISRGSVVLHAGSRLRPQELGVAAATGRASVKVYRRLKAAVFSTGDEIRDPGTELPPGCIYDTNRFTAAGLLRALGAEVTDLGILPDRFETIKAALAEAAASHQLILTSGGVSVGDEDHVKPAVLAQGSLDFWRLAIKPGRPVALGEVAGTPFVGLPGNPVAVMVTFMLIARPMVLRLMGAARSDLPRYPVEAGFAFRHKPGRREYLRARLAHMDGRLVAAKFPSDGSGVLTSMTWSDGLVDIPEERGDIAPGEMVDFLSYADMMR</sequence>
<dbReference type="PROSITE" id="PS01079">
    <property type="entry name" value="MOCF_BIOSYNTHESIS_2"/>
    <property type="match status" value="1"/>
</dbReference>
<keyword evidence="6 11" id="KW-0808">Transferase</keyword>
<comment type="catalytic activity">
    <reaction evidence="10">
        <text>adenylyl-molybdopterin + molybdate = Mo-molybdopterin + AMP + H(+)</text>
        <dbReference type="Rhea" id="RHEA:35047"/>
        <dbReference type="ChEBI" id="CHEBI:15378"/>
        <dbReference type="ChEBI" id="CHEBI:36264"/>
        <dbReference type="ChEBI" id="CHEBI:62727"/>
        <dbReference type="ChEBI" id="CHEBI:71302"/>
        <dbReference type="ChEBI" id="CHEBI:456215"/>
        <dbReference type="EC" id="2.10.1.1"/>
    </reaction>
</comment>
<dbReference type="AlphaFoldDB" id="M2Z298"/>
<dbReference type="NCBIfam" id="NF045515">
    <property type="entry name" value="Glp_gephyrin"/>
    <property type="match status" value="1"/>
</dbReference>
<evidence type="ECO:0000256" key="11">
    <source>
        <dbReference type="RuleBase" id="RU365090"/>
    </source>
</evidence>
<organism evidence="13 14">
    <name type="scientific">Paramagnetospirillum caucaseum</name>
    <dbReference type="NCBI Taxonomy" id="1244869"/>
    <lineage>
        <taxon>Bacteria</taxon>
        <taxon>Pseudomonadati</taxon>
        <taxon>Pseudomonadota</taxon>
        <taxon>Alphaproteobacteria</taxon>
        <taxon>Rhodospirillales</taxon>
        <taxon>Magnetospirillaceae</taxon>
        <taxon>Paramagnetospirillum</taxon>
    </lineage>
</organism>
<dbReference type="GO" id="GO:0061599">
    <property type="term" value="F:molybdopterin molybdotransferase activity"/>
    <property type="evidence" value="ECO:0007669"/>
    <property type="project" value="UniProtKB-UniRule"/>
</dbReference>
<comment type="caution">
    <text evidence="13">The sequence shown here is derived from an EMBL/GenBank/DDBJ whole genome shotgun (WGS) entry which is preliminary data.</text>
</comment>
<dbReference type="Gene3D" id="2.40.340.10">
    <property type="entry name" value="MoeA, C-terminal, domain IV"/>
    <property type="match status" value="1"/>
</dbReference>
<evidence type="ECO:0000256" key="5">
    <source>
        <dbReference type="ARBA" id="ARBA00022505"/>
    </source>
</evidence>
<dbReference type="Gene3D" id="3.40.980.10">
    <property type="entry name" value="MoaB/Mog-like domain"/>
    <property type="match status" value="1"/>
</dbReference>
<dbReference type="GO" id="GO:0005829">
    <property type="term" value="C:cytosol"/>
    <property type="evidence" value="ECO:0007669"/>
    <property type="project" value="TreeGrafter"/>
</dbReference>
<dbReference type="SMART" id="SM00852">
    <property type="entry name" value="MoCF_biosynth"/>
    <property type="match status" value="1"/>
</dbReference>
<evidence type="ECO:0000256" key="1">
    <source>
        <dbReference type="ARBA" id="ARBA00001946"/>
    </source>
</evidence>
<dbReference type="Pfam" id="PF00994">
    <property type="entry name" value="MoCF_biosynth"/>
    <property type="match status" value="1"/>
</dbReference>
<evidence type="ECO:0000256" key="7">
    <source>
        <dbReference type="ARBA" id="ARBA00022723"/>
    </source>
</evidence>
<keyword evidence="8 11" id="KW-0460">Magnesium</keyword>
<comment type="similarity">
    <text evidence="4 11">Belongs to the MoeA family.</text>
</comment>
<keyword evidence="14" id="KW-1185">Reference proteome</keyword>
<evidence type="ECO:0000256" key="8">
    <source>
        <dbReference type="ARBA" id="ARBA00022842"/>
    </source>
</evidence>
<evidence type="ECO:0000256" key="10">
    <source>
        <dbReference type="ARBA" id="ARBA00047317"/>
    </source>
</evidence>
<comment type="pathway">
    <text evidence="3 11">Cofactor biosynthesis; molybdopterin biosynthesis.</text>
</comment>
<gene>
    <name evidence="13" type="ORF">H261_18517</name>
</gene>
<reference evidence="13 14" key="1">
    <citation type="journal article" date="2014" name="Genome Announc.">
        <title>Draft Genome Sequence of Magnetospirillum sp. Strain SO-1, a Freshwater Magnetotactic Bacterium Isolated from the Ol'khovka River, Russia.</title>
        <authorList>
            <person name="Grouzdev D.S."/>
            <person name="Dziuba M.V."/>
            <person name="Sukhacheva M.S."/>
            <person name="Mardanov A.V."/>
            <person name="Beletskiy A.V."/>
            <person name="Kuznetsov B.B."/>
            <person name="Skryabin K.G."/>
        </authorList>
    </citation>
    <scope>NUCLEOTIDE SEQUENCE [LARGE SCALE GENOMIC DNA]</scope>
    <source>
        <strain evidence="13 14">SO-1</strain>
    </source>
</reference>
<dbReference type="SUPFAM" id="SSF53218">
    <property type="entry name" value="Molybdenum cofactor biosynthesis proteins"/>
    <property type="match status" value="1"/>
</dbReference>
<evidence type="ECO:0000256" key="6">
    <source>
        <dbReference type="ARBA" id="ARBA00022679"/>
    </source>
</evidence>
<evidence type="ECO:0000313" key="14">
    <source>
        <dbReference type="Proteomes" id="UP000011744"/>
    </source>
</evidence>
<dbReference type="EMBL" id="AONQ01000066">
    <property type="protein sequence ID" value="EME68435.1"/>
    <property type="molecule type" value="Genomic_DNA"/>
</dbReference>
<feature type="domain" description="MoaB/Mog" evidence="12">
    <location>
        <begin position="185"/>
        <end position="322"/>
    </location>
</feature>
<dbReference type="InterPro" id="IPR036135">
    <property type="entry name" value="MoeA_linker/N_sf"/>
</dbReference>
<keyword evidence="9 11" id="KW-0501">Molybdenum cofactor biosynthesis</keyword>
<evidence type="ECO:0000256" key="3">
    <source>
        <dbReference type="ARBA" id="ARBA00005046"/>
    </source>
</evidence>
<evidence type="ECO:0000256" key="2">
    <source>
        <dbReference type="ARBA" id="ARBA00002901"/>
    </source>
</evidence>
<dbReference type="InterPro" id="IPR036425">
    <property type="entry name" value="MoaB/Mog-like_dom_sf"/>
</dbReference>
<dbReference type="InterPro" id="IPR001453">
    <property type="entry name" value="MoaB/Mog_dom"/>
</dbReference>
<protein>
    <recommendedName>
        <fullName evidence="11">Molybdopterin molybdenumtransferase</fullName>
        <ecNumber evidence="11">2.10.1.1</ecNumber>
    </recommendedName>
</protein>
<comment type="cofactor">
    <cofactor evidence="1 11">
        <name>Mg(2+)</name>
        <dbReference type="ChEBI" id="CHEBI:18420"/>
    </cofactor>
</comment>
<accession>M2Z298</accession>
<dbReference type="CDD" id="cd00887">
    <property type="entry name" value="MoeA"/>
    <property type="match status" value="1"/>
</dbReference>
<dbReference type="PATRIC" id="fig|1244869.3.peg.3700"/>
<dbReference type="InterPro" id="IPR005111">
    <property type="entry name" value="MoeA_C_domain_IV"/>
</dbReference>
<dbReference type="InterPro" id="IPR036688">
    <property type="entry name" value="MoeA_C_domain_IV_sf"/>
</dbReference>
<comment type="function">
    <text evidence="2 11">Catalyzes the insertion of molybdate into adenylated molybdopterin with the concomitant release of AMP.</text>
</comment>
<dbReference type="Pfam" id="PF03453">
    <property type="entry name" value="MoeA_N"/>
    <property type="match status" value="1"/>
</dbReference>
<dbReference type="GO" id="GO:0046872">
    <property type="term" value="F:metal ion binding"/>
    <property type="evidence" value="ECO:0007669"/>
    <property type="project" value="UniProtKB-UniRule"/>
</dbReference>
<evidence type="ECO:0000313" key="13">
    <source>
        <dbReference type="EMBL" id="EME68435.1"/>
    </source>
</evidence>
<dbReference type="Proteomes" id="UP000011744">
    <property type="component" value="Unassembled WGS sequence"/>
</dbReference>
<dbReference type="STRING" id="1244869.H261_18517"/>
<dbReference type="NCBIfam" id="TIGR00177">
    <property type="entry name" value="molyb_syn"/>
    <property type="match status" value="1"/>
</dbReference>
<dbReference type="Pfam" id="PF03454">
    <property type="entry name" value="MoeA_C"/>
    <property type="match status" value="1"/>
</dbReference>
<dbReference type="Gene3D" id="2.170.190.11">
    <property type="entry name" value="Molybdopterin biosynthesis moea protein, domain 3"/>
    <property type="match status" value="1"/>
</dbReference>
<dbReference type="InterPro" id="IPR008284">
    <property type="entry name" value="MoCF_biosynth_CS"/>
</dbReference>